<protein>
    <recommendedName>
        <fullName evidence="1">Biotin carboxyl carrier protein of acetyl-CoA carboxylase</fullName>
    </recommendedName>
</protein>
<organism evidence="4">
    <name type="scientific">hydrothermal vent metagenome</name>
    <dbReference type="NCBI Taxonomy" id="652676"/>
    <lineage>
        <taxon>unclassified sequences</taxon>
        <taxon>metagenomes</taxon>
        <taxon>ecological metagenomes</taxon>
    </lineage>
</organism>
<dbReference type="Gene3D" id="2.40.50.100">
    <property type="match status" value="1"/>
</dbReference>
<dbReference type="GO" id="GO:0009317">
    <property type="term" value="C:acetyl-CoA carboxylase complex"/>
    <property type="evidence" value="ECO:0007669"/>
    <property type="project" value="InterPro"/>
</dbReference>
<evidence type="ECO:0000259" key="3">
    <source>
        <dbReference type="PROSITE" id="PS50968"/>
    </source>
</evidence>
<evidence type="ECO:0000313" key="4">
    <source>
        <dbReference type="EMBL" id="VAW63751.1"/>
    </source>
</evidence>
<keyword evidence="2" id="KW-0092">Biotin</keyword>
<sequence>MDIRKIKKLIELLDESGIAEIEIREGEESVRISRQHPGIVAQGAVPQQFVASPAVAPAPPPTPDTAPEVVPGEAEISGHKITSPMVGTFYRSASPGAPVFTDIGQRVSKGDTLCIIEAMKILNQIEADESGIVKAILVDDGQPVEFGQPLFIIE</sequence>
<dbReference type="Pfam" id="PF00364">
    <property type="entry name" value="Biotin_lipoyl"/>
    <property type="match status" value="1"/>
</dbReference>
<dbReference type="InterPro" id="IPR001249">
    <property type="entry name" value="AcCoA_biotinCC"/>
</dbReference>
<proteinExistence type="predicted"/>
<dbReference type="PRINTS" id="PR01071">
    <property type="entry name" value="ACOABIOTINCC"/>
</dbReference>
<evidence type="ECO:0000256" key="2">
    <source>
        <dbReference type="ARBA" id="ARBA00023267"/>
    </source>
</evidence>
<dbReference type="InterPro" id="IPR011053">
    <property type="entry name" value="Single_hybrid_motif"/>
</dbReference>
<dbReference type="CDD" id="cd06850">
    <property type="entry name" value="biotinyl_domain"/>
    <property type="match status" value="1"/>
</dbReference>
<dbReference type="AlphaFoldDB" id="A0A3B0X7M9"/>
<dbReference type="PANTHER" id="PTHR45266">
    <property type="entry name" value="OXALOACETATE DECARBOXYLASE ALPHA CHAIN"/>
    <property type="match status" value="1"/>
</dbReference>
<accession>A0A3B0X7M9</accession>
<dbReference type="GO" id="GO:0006633">
    <property type="term" value="P:fatty acid biosynthetic process"/>
    <property type="evidence" value="ECO:0007669"/>
    <property type="project" value="InterPro"/>
</dbReference>
<dbReference type="GO" id="GO:0003989">
    <property type="term" value="F:acetyl-CoA carboxylase activity"/>
    <property type="evidence" value="ECO:0007669"/>
    <property type="project" value="InterPro"/>
</dbReference>
<dbReference type="NCBIfam" id="TIGR00531">
    <property type="entry name" value="BCCP"/>
    <property type="match status" value="1"/>
</dbReference>
<reference evidence="4" key="1">
    <citation type="submission" date="2018-06" db="EMBL/GenBank/DDBJ databases">
        <authorList>
            <person name="Zhirakovskaya E."/>
        </authorList>
    </citation>
    <scope>NUCLEOTIDE SEQUENCE</scope>
</reference>
<dbReference type="EMBL" id="UOFJ01000118">
    <property type="protein sequence ID" value="VAW63751.1"/>
    <property type="molecule type" value="Genomic_DNA"/>
</dbReference>
<dbReference type="SUPFAM" id="SSF51230">
    <property type="entry name" value="Single hybrid motif"/>
    <property type="match status" value="1"/>
</dbReference>
<dbReference type="InterPro" id="IPR000089">
    <property type="entry name" value="Biotin_lipoyl"/>
</dbReference>
<feature type="domain" description="Lipoyl-binding" evidence="3">
    <location>
        <begin position="78"/>
        <end position="154"/>
    </location>
</feature>
<dbReference type="PANTHER" id="PTHR45266:SF3">
    <property type="entry name" value="OXALOACETATE DECARBOXYLASE ALPHA CHAIN"/>
    <property type="match status" value="1"/>
</dbReference>
<gene>
    <name evidence="4" type="ORF">MNBD_GAMMA10-449</name>
</gene>
<name>A0A3B0X7M9_9ZZZZ</name>
<evidence type="ECO:0000256" key="1">
    <source>
        <dbReference type="ARBA" id="ARBA00017562"/>
    </source>
</evidence>
<dbReference type="PROSITE" id="PS50968">
    <property type="entry name" value="BIOTINYL_LIPOYL"/>
    <property type="match status" value="1"/>
</dbReference>
<dbReference type="InterPro" id="IPR050709">
    <property type="entry name" value="Biotin_Carboxyl_Carrier/Decarb"/>
</dbReference>
<dbReference type="FunFam" id="2.40.50.100:FF:000003">
    <property type="entry name" value="Acetyl-CoA carboxylase biotin carboxyl carrier protein"/>
    <property type="match status" value="1"/>
</dbReference>